<dbReference type="RefSeq" id="WP_394837666.1">
    <property type="nucleotide sequence ID" value="NZ_CP089929.1"/>
</dbReference>
<dbReference type="Pfam" id="PF05685">
    <property type="entry name" value="Uma2"/>
    <property type="match status" value="1"/>
</dbReference>
<protein>
    <submittedName>
        <fullName evidence="2">Uma2 family endonuclease</fullName>
    </submittedName>
</protein>
<evidence type="ECO:0000313" key="3">
    <source>
        <dbReference type="Proteomes" id="UP001374803"/>
    </source>
</evidence>
<dbReference type="PANTHER" id="PTHR36558">
    <property type="entry name" value="GLR1098 PROTEIN"/>
    <property type="match status" value="1"/>
</dbReference>
<dbReference type="InterPro" id="IPR012296">
    <property type="entry name" value="Nuclease_put_TT1808"/>
</dbReference>
<dbReference type="InterPro" id="IPR011335">
    <property type="entry name" value="Restrct_endonuc-II-like"/>
</dbReference>
<dbReference type="Gene3D" id="3.90.1570.10">
    <property type="entry name" value="tt1808, chain A"/>
    <property type="match status" value="1"/>
</dbReference>
<dbReference type="GO" id="GO:0004519">
    <property type="term" value="F:endonuclease activity"/>
    <property type="evidence" value="ECO:0007669"/>
    <property type="project" value="UniProtKB-KW"/>
</dbReference>
<dbReference type="Proteomes" id="UP001374803">
    <property type="component" value="Chromosome"/>
</dbReference>
<keyword evidence="3" id="KW-1185">Reference proteome</keyword>
<keyword evidence="2" id="KW-0378">Hydrolase</keyword>
<evidence type="ECO:0000259" key="1">
    <source>
        <dbReference type="Pfam" id="PF05685"/>
    </source>
</evidence>
<keyword evidence="2" id="KW-0255">Endonuclease</keyword>
<feature type="domain" description="Putative restriction endonuclease" evidence="1">
    <location>
        <begin position="14"/>
        <end position="163"/>
    </location>
</feature>
<dbReference type="SUPFAM" id="SSF52980">
    <property type="entry name" value="Restriction endonuclease-like"/>
    <property type="match status" value="1"/>
</dbReference>
<name>A0ABZ2LEK5_9BACT</name>
<keyword evidence="2" id="KW-0540">Nuclease</keyword>
<organism evidence="2 3">
    <name type="scientific">Pendulispora rubella</name>
    <dbReference type="NCBI Taxonomy" id="2741070"/>
    <lineage>
        <taxon>Bacteria</taxon>
        <taxon>Pseudomonadati</taxon>
        <taxon>Myxococcota</taxon>
        <taxon>Myxococcia</taxon>
        <taxon>Myxococcales</taxon>
        <taxon>Sorangiineae</taxon>
        <taxon>Pendulisporaceae</taxon>
        <taxon>Pendulispora</taxon>
    </lineage>
</organism>
<sequence>MTQTSTKPYVTYRDYVDAEAKSETKHEWLDGVVYDMAGGTPDHGALALAMARIIGNALEGRPCRMFSSDVRVRVRATGLATYPDASIVCDRLELDPEDDHSITNPVVLVEILSDSTEGYDRGKKFENYRRIPSLREYVLVSQHEPRIEVYRRNDSGFWELHEWGVGEFAELTSVNARIGVDDVYRNPLTS</sequence>
<dbReference type="EMBL" id="CP089983">
    <property type="protein sequence ID" value="WXB07994.1"/>
    <property type="molecule type" value="Genomic_DNA"/>
</dbReference>
<gene>
    <name evidence="2" type="ORF">LVJ94_12225</name>
</gene>
<dbReference type="CDD" id="cd06260">
    <property type="entry name" value="DUF820-like"/>
    <property type="match status" value="1"/>
</dbReference>
<evidence type="ECO:0000313" key="2">
    <source>
        <dbReference type="EMBL" id="WXB07994.1"/>
    </source>
</evidence>
<reference evidence="2" key="1">
    <citation type="submission" date="2021-12" db="EMBL/GenBank/DDBJ databases">
        <title>Discovery of the Pendulisporaceae a myxobacterial family with distinct sporulation behavior and unique specialized metabolism.</title>
        <authorList>
            <person name="Garcia R."/>
            <person name="Popoff A."/>
            <person name="Bader C.D."/>
            <person name="Loehr J."/>
            <person name="Walesch S."/>
            <person name="Walt C."/>
            <person name="Boldt J."/>
            <person name="Bunk B."/>
            <person name="Haeckl F.J.F.P.J."/>
            <person name="Gunesch A.P."/>
            <person name="Birkelbach J."/>
            <person name="Nuebel U."/>
            <person name="Pietschmann T."/>
            <person name="Bach T."/>
            <person name="Mueller R."/>
        </authorList>
    </citation>
    <scope>NUCLEOTIDE SEQUENCE</scope>
    <source>
        <strain evidence="2">MSr11367</strain>
    </source>
</reference>
<dbReference type="InterPro" id="IPR008538">
    <property type="entry name" value="Uma2"/>
</dbReference>
<accession>A0ABZ2LEK5</accession>
<proteinExistence type="predicted"/>
<dbReference type="PANTHER" id="PTHR36558:SF1">
    <property type="entry name" value="RESTRICTION ENDONUCLEASE DOMAIN-CONTAINING PROTEIN-RELATED"/>
    <property type="match status" value="1"/>
</dbReference>